<proteinExistence type="predicted"/>
<name>A0ACA9KBJ3_9GLOM</name>
<protein>
    <submittedName>
        <fullName evidence="1">1900_t:CDS:1</fullName>
    </submittedName>
</protein>
<gene>
    <name evidence="1" type="ORF">SCALOS_LOCUS1743</name>
</gene>
<accession>A0ACA9KBJ3</accession>
<reference evidence="1" key="1">
    <citation type="submission" date="2021-06" db="EMBL/GenBank/DDBJ databases">
        <authorList>
            <person name="Kallberg Y."/>
            <person name="Tangrot J."/>
            <person name="Rosling A."/>
        </authorList>
    </citation>
    <scope>NUCLEOTIDE SEQUENCE</scope>
    <source>
        <strain evidence="1">AU212A</strain>
    </source>
</reference>
<organism evidence="1 2">
    <name type="scientific">Scutellospora calospora</name>
    <dbReference type="NCBI Taxonomy" id="85575"/>
    <lineage>
        <taxon>Eukaryota</taxon>
        <taxon>Fungi</taxon>
        <taxon>Fungi incertae sedis</taxon>
        <taxon>Mucoromycota</taxon>
        <taxon>Glomeromycotina</taxon>
        <taxon>Glomeromycetes</taxon>
        <taxon>Diversisporales</taxon>
        <taxon>Gigasporaceae</taxon>
        <taxon>Scutellospora</taxon>
    </lineage>
</organism>
<dbReference type="EMBL" id="CAJVPM010001307">
    <property type="protein sequence ID" value="CAG8464166.1"/>
    <property type="molecule type" value="Genomic_DNA"/>
</dbReference>
<keyword evidence="2" id="KW-1185">Reference proteome</keyword>
<evidence type="ECO:0000313" key="2">
    <source>
        <dbReference type="Proteomes" id="UP000789860"/>
    </source>
</evidence>
<evidence type="ECO:0000313" key="1">
    <source>
        <dbReference type="EMBL" id="CAG8464166.1"/>
    </source>
</evidence>
<dbReference type="Proteomes" id="UP000789860">
    <property type="component" value="Unassembled WGS sequence"/>
</dbReference>
<sequence>MSSINNSSSSEINKPPKNVETNKPAKDIKIESSDEESDSESIEILEDEKQRFEDEEIDDDYIDNKELSINNITHPAVDTNAKWELVTLFKRLELKEIIG</sequence>
<comment type="caution">
    <text evidence="1">The sequence shown here is derived from an EMBL/GenBank/DDBJ whole genome shotgun (WGS) entry which is preliminary data.</text>
</comment>